<evidence type="ECO:0000259" key="5">
    <source>
        <dbReference type="PROSITE" id="PS50975"/>
    </source>
</evidence>
<evidence type="ECO:0000313" key="6">
    <source>
        <dbReference type="EMBL" id="GAA4349088.1"/>
    </source>
</evidence>
<dbReference type="SUPFAM" id="SSF56059">
    <property type="entry name" value="Glutathione synthetase ATP-binding domain-like"/>
    <property type="match status" value="1"/>
</dbReference>
<gene>
    <name evidence="6" type="ORF">GCM10023165_35540</name>
</gene>
<dbReference type="Pfam" id="PF13549">
    <property type="entry name" value="ATP-grasp_5"/>
    <property type="match status" value="1"/>
</dbReference>
<evidence type="ECO:0000256" key="1">
    <source>
        <dbReference type="ARBA" id="ARBA00022598"/>
    </source>
</evidence>
<dbReference type="GO" id="GO:0016874">
    <property type="term" value="F:ligase activity"/>
    <property type="evidence" value="ECO:0007669"/>
    <property type="project" value="UniProtKB-KW"/>
</dbReference>
<dbReference type="PANTHER" id="PTHR43334:SF1">
    <property type="entry name" value="3-HYDROXYPROPIONATE--COA LIGASE [ADP-FORMING]"/>
    <property type="match status" value="1"/>
</dbReference>
<keyword evidence="1 6" id="KW-0436">Ligase</keyword>
<keyword evidence="7" id="KW-1185">Reference proteome</keyword>
<dbReference type="InterPro" id="IPR051538">
    <property type="entry name" value="Acyl-CoA_Synth/Transferase"/>
</dbReference>
<dbReference type="InterPro" id="IPR011761">
    <property type="entry name" value="ATP-grasp"/>
</dbReference>
<evidence type="ECO:0000256" key="2">
    <source>
        <dbReference type="ARBA" id="ARBA00022741"/>
    </source>
</evidence>
<comment type="caution">
    <text evidence="6">The sequence shown here is derived from an EMBL/GenBank/DDBJ whole genome shotgun (WGS) entry which is preliminary data.</text>
</comment>
<sequence length="241" mass="25159">MASPMQDEYVATLRAARAQGAHALDEPAGKTILEAAGIRVPRSVVVKAGEDVRAAAATLQAPLVLKLVAEGVSHKSDVGGVRLNLRSPDEAASTARELAATLRSRGIEPQAWLVEEMAPRGTEVVVGGTMDPEFGPLVMVGLGGIFVEVLRDVAFRICPITRSDARDMLQELKGSALLHGARGGEAANVDAIVDVLMRVGGECGLLMRGEGELAEIDINPLIVSPAAAVAVDARFILNANT</sequence>
<proteinExistence type="predicted"/>
<evidence type="ECO:0000256" key="4">
    <source>
        <dbReference type="PROSITE-ProRule" id="PRU00409"/>
    </source>
</evidence>
<feature type="domain" description="ATP-grasp" evidence="5">
    <location>
        <begin position="30"/>
        <end position="66"/>
    </location>
</feature>
<reference evidence="7" key="1">
    <citation type="journal article" date="2019" name="Int. J. Syst. Evol. Microbiol.">
        <title>The Global Catalogue of Microorganisms (GCM) 10K type strain sequencing project: providing services to taxonomists for standard genome sequencing and annotation.</title>
        <authorList>
            <consortium name="The Broad Institute Genomics Platform"/>
            <consortium name="The Broad Institute Genome Sequencing Center for Infectious Disease"/>
            <person name="Wu L."/>
            <person name="Ma J."/>
        </authorList>
    </citation>
    <scope>NUCLEOTIDE SEQUENCE [LARGE SCALE GENOMIC DNA]</scope>
    <source>
        <strain evidence="7">JCM 17804</strain>
    </source>
</reference>
<organism evidence="6 7">
    <name type="scientific">Variovorax defluvii</name>
    <dbReference type="NCBI Taxonomy" id="913761"/>
    <lineage>
        <taxon>Bacteria</taxon>
        <taxon>Pseudomonadati</taxon>
        <taxon>Pseudomonadota</taxon>
        <taxon>Betaproteobacteria</taxon>
        <taxon>Burkholderiales</taxon>
        <taxon>Comamonadaceae</taxon>
        <taxon>Variovorax</taxon>
    </lineage>
</organism>
<name>A0ABP8I125_9BURK</name>
<dbReference type="PROSITE" id="PS50975">
    <property type="entry name" value="ATP_GRASP"/>
    <property type="match status" value="1"/>
</dbReference>
<dbReference type="RefSeq" id="WP_345539576.1">
    <property type="nucleotide sequence ID" value="NZ_BAABGJ010000058.1"/>
</dbReference>
<evidence type="ECO:0000256" key="3">
    <source>
        <dbReference type="ARBA" id="ARBA00022840"/>
    </source>
</evidence>
<keyword evidence="2 4" id="KW-0547">Nucleotide-binding</keyword>
<dbReference type="InterPro" id="IPR013815">
    <property type="entry name" value="ATP_grasp_subdomain_1"/>
</dbReference>
<evidence type="ECO:0000313" key="7">
    <source>
        <dbReference type="Proteomes" id="UP001500975"/>
    </source>
</evidence>
<dbReference type="PANTHER" id="PTHR43334">
    <property type="entry name" value="ACETATE--COA LIGASE [ADP-FORMING]"/>
    <property type="match status" value="1"/>
</dbReference>
<accession>A0ABP8I125</accession>
<dbReference type="Gene3D" id="3.30.470.20">
    <property type="entry name" value="ATP-grasp fold, B domain"/>
    <property type="match status" value="1"/>
</dbReference>
<protein>
    <submittedName>
        <fullName evidence="6">Acetate--CoA ligase family protein</fullName>
    </submittedName>
</protein>
<dbReference type="EMBL" id="BAABGJ010000058">
    <property type="protein sequence ID" value="GAA4349088.1"/>
    <property type="molecule type" value="Genomic_DNA"/>
</dbReference>
<dbReference type="Gene3D" id="3.30.1490.20">
    <property type="entry name" value="ATP-grasp fold, A domain"/>
    <property type="match status" value="1"/>
</dbReference>
<keyword evidence="3 4" id="KW-0067">ATP-binding</keyword>
<dbReference type="Proteomes" id="UP001500975">
    <property type="component" value="Unassembled WGS sequence"/>
</dbReference>